<proteinExistence type="predicted"/>
<reference evidence="3" key="1">
    <citation type="submission" date="2018-09" db="EMBL/GenBank/DDBJ databases">
        <title>Complete genome sequence of thermophilic cyanobacteria strain Thermosynechococcus elongatus PKUAC-SCTE542.</title>
        <authorList>
            <person name="Liang Y."/>
            <person name="Tang J."/>
            <person name="Daroch M."/>
        </authorList>
    </citation>
    <scope>NUCLEOTIDE SEQUENCE [LARGE SCALE GENOMIC DNA]</scope>
    <source>
        <strain evidence="3">E542</strain>
    </source>
</reference>
<sequence>MTFFQANPYLTDLVTRTLQATWEQFPWLGQEDIALTLLVYPPPIPVNTGGALTAAEFWQYPIPGAHYRGDVLMYPASVVKLFYLVACHEWLHSGMLQPDAELERAMRDMIVDSSNDATSLVVDMLTGTTSGPVLPPEPFRTWQYQRNIVNRYFQSLGWPELAHINVNQKTWCDGPYGREQEFVGRDRQNANRLTTDATAKLIHSIVGGVAVSASASQAMMELMERSLDPELLAEDPENQVQGFLGEGLPPGAKLWSKAGLTSWVRHDAAYIELPNHCPYTLVVFIENCTASTNTEVLPFISRQIASGIPTLEGTGVL</sequence>
<dbReference type="Pfam" id="PF13354">
    <property type="entry name" value="Beta-lactamase2"/>
    <property type="match status" value="1"/>
</dbReference>
<protein>
    <submittedName>
        <fullName evidence="2">Serine hydrolase</fullName>
    </submittedName>
</protein>
<keyword evidence="3" id="KW-1185">Reference proteome</keyword>
<organism evidence="2 3">
    <name type="scientific">Thermosynechococcus sichuanensis E542</name>
    <dbReference type="NCBI Taxonomy" id="2016101"/>
    <lineage>
        <taxon>Bacteria</taxon>
        <taxon>Bacillati</taxon>
        <taxon>Cyanobacteriota</taxon>
        <taxon>Cyanophyceae</taxon>
        <taxon>Acaryochloridales</taxon>
        <taxon>Thermosynechococcaceae</taxon>
        <taxon>Thermosynechococcus</taxon>
        <taxon>Thermosynechococcus sichuanensis</taxon>
    </lineage>
</organism>
<dbReference type="InterPro" id="IPR000871">
    <property type="entry name" value="Beta-lactam_class-A"/>
</dbReference>
<dbReference type="EMBL" id="CP032152">
    <property type="protein sequence ID" value="AXY68041.1"/>
    <property type="molecule type" value="Genomic_DNA"/>
</dbReference>
<dbReference type="KEGG" id="tsq:D3A95_07775"/>
<dbReference type="AlphaFoldDB" id="A0A3B7MF60"/>
<dbReference type="GO" id="GO:0030655">
    <property type="term" value="P:beta-lactam antibiotic catabolic process"/>
    <property type="evidence" value="ECO:0007669"/>
    <property type="project" value="InterPro"/>
</dbReference>
<dbReference type="PANTHER" id="PTHR35333:SF3">
    <property type="entry name" value="BETA-LACTAMASE-TYPE TRANSPEPTIDASE FOLD CONTAINING PROTEIN"/>
    <property type="match status" value="1"/>
</dbReference>
<gene>
    <name evidence="2" type="ORF">D3A95_07775</name>
</gene>
<dbReference type="GO" id="GO:0008800">
    <property type="term" value="F:beta-lactamase activity"/>
    <property type="evidence" value="ECO:0007669"/>
    <property type="project" value="InterPro"/>
</dbReference>
<evidence type="ECO:0000313" key="2">
    <source>
        <dbReference type="EMBL" id="AXY68041.1"/>
    </source>
</evidence>
<dbReference type="InterPro" id="IPR045155">
    <property type="entry name" value="Beta-lactam_cat"/>
</dbReference>
<dbReference type="GO" id="GO:0046677">
    <property type="term" value="P:response to antibiotic"/>
    <property type="evidence" value="ECO:0007669"/>
    <property type="project" value="InterPro"/>
</dbReference>
<dbReference type="InterPro" id="IPR012338">
    <property type="entry name" value="Beta-lactam/transpept-like"/>
</dbReference>
<dbReference type="Proteomes" id="UP000261812">
    <property type="component" value="Chromosome"/>
</dbReference>
<evidence type="ECO:0000313" key="3">
    <source>
        <dbReference type="Proteomes" id="UP000261812"/>
    </source>
</evidence>
<name>A0A3B7MF60_9CYAN</name>
<accession>A0A3B7MF60</accession>
<dbReference type="PANTHER" id="PTHR35333">
    <property type="entry name" value="BETA-LACTAMASE"/>
    <property type="match status" value="1"/>
</dbReference>
<dbReference type="Gene3D" id="3.40.710.10">
    <property type="entry name" value="DD-peptidase/beta-lactamase superfamily"/>
    <property type="match status" value="1"/>
</dbReference>
<dbReference type="RefSeq" id="WP_181494488.1">
    <property type="nucleotide sequence ID" value="NZ_CP032152.1"/>
</dbReference>
<evidence type="ECO:0000259" key="1">
    <source>
        <dbReference type="Pfam" id="PF13354"/>
    </source>
</evidence>
<keyword evidence="2" id="KW-0378">Hydrolase</keyword>
<feature type="domain" description="Beta-lactamase class A catalytic" evidence="1">
    <location>
        <begin position="148"/>
        <end position="284"/>
    </location>
</feature>
<dbReference type="SUPFAM" id="SSF56601">
    <property type="entry name" value="beta-lactamase/transpeptidase-like"/>
    <property type="match status" value="1"/>
</dbReference>